<evidence type="ECO:0000256" key="8">
    <source>
        <dbReference type="ARBA" id="ARBA00023002"/>
    </source>
</evidence>
<evidence type="ECO:0000256" key="10">
    <source>
        <dbReference type="ARBA" id="ARBA00023136"/>
    </source>
</evidence>
<comment type="pathway">
    <text evidence="1">Lipid metabolism; fatty acid biosynthesis.</text>
</comment>
<dbReference type="InterPro" id="IPR036291">
    <property type="entry name" value="NAD(P)-bd_dom_sf"/>
</dbReference>
<dbReference type="CDD" id="cd05356">
    <property type="entry name" value="17beta-HSD1_like_SDR_c"/>
    <property type="match status" value="1"/>
</dbReference>
<dbReference type="FunFam" id="3.40.50.720:FF:000137">
    <property type="entry name" value="Hydroxysteroid (17-beta) dehydrogenase 3"/>
    <property type="match status" value="1"/>
</dbReference>
<dbReference type="InterPro" id="IPR020904">
    <property type="entry name" value="Sc_DH/Rdtase_CS"/>
</dbReference>
<dbReference type="PANTHER" id="PTHR43086:SF2">
    <property type="entry name" value="HYDROXYSTEROID DEHYDROGENASE-LIKE PROTEIN 1"/>
    <property type="match status" value="1"/>
</dbReference>
<comment type="caution">
    <text evidence="15">The sequence shown here is derived from an EMBL/GenBank/DDBJ whole genome shotgun (WGS) entry which is preliminary data.</text>
</comment>
<dbReference type="EMBL" id="JADNRY010000037">
    <property type="protein sequence ID" value="KAF9070815.1"/>
    <property type="molecule type" value="Genomic_DNA"/>
</dbReference>
<proteinExistence type="inferred from homology"/>
<dbReference type="PANTHER" id="PTHR43086">
    <property type="entry name" value="VERY-LONG-CHAIN 3-OXOOACYL-COA REDUCTASE"/>
    <property type="match status" value="1"/>
</dbReference>
<keyword evidence="8 12" id="KW-0560">Oxidoreductase</keyword>
<dbReference type="Pfam" id="PF00106">
    <property type="entry name" value="adh_short"/>
    <property type="match status" value="1"/>
</dbReference>
<dbReference type="GO" id="GO:0141040">
    <property type="term" value="F:very-long-chain 3-oxoacyl-CoA reductase activity"/>
    <property type="evidence" value="ECO:0007669"/>
    <property type="project" value="UniProtKB-EC"/>
</dbReference>
<evidence type="ECO:0000256" key="11">
    <source>
        <dbReference type="ARBA" id="ARBA00023160"/>
    </source>
</evidence>
<evidence type="ECO:0000313" key="16">
    <source>
        <dbReference type="Proteomes" id="UP000772434"/>
    </source>
</evidence>
<dbReference type="GO" id="GO:0045703">
    <property type="term" value="F:ketoreductase activity"/>
    <property type="evidence" value="ECO:0007669"/>
    <property type="project" value="UniProtKB-UniRule"/>
</dbReference>
<dbReference type="Proteomes" id="UP000772434">
    <property type="component" value="Unassembled WGS sequence"/>
</dbReference>
<feature type="transmembrane region" description="Helical" evidence="14">
    <location>
        <begin position="20"/>
        <end position="38"/>
    </location>
</feature>
<keyword evidence="6 12" id="KW-0521">NADP</keyword>
<feature type="binding site" evidence="12">
    <location>
        <position position="202"/>
    </location>
    <ligand>
        <name>substrate</name>
    </ligand>
</feature>
<evidence type="ECO:0000256" key="9">
    <source>
        <dbReference type="ARBA" id="ARBA00023098"/>
    </source>
</evidence>
<dbReference type="HAMAP" id="MF_03107">
    <property type="entry name" value="3_ketoreductase"/>
    <property type="match status" value="1"/>
</dbReference>
<evidence type="ECO:0000256" key="2">
    <source>
        <dbReference type="ARBA" id="ARBA00022516"/>
    </source>
</evidence>
<dbReference type="GO" id="GO:0030497">
    <property type="term" value="P:fatty acid elongation"/>
    <property type="evidence" value="ECO:0007669"/>
    <property type="project" value="UniProtKB-UniRule"/>
</dbReference>
<feature type="transmembrane region" description="Helical" evidence="14">
    <location>
        <begin position="196"/>
        <end position="215"/>
    </location>
</feature>
<feature type="active site" description="Proton acceptor" evidence="12">
    <location>
        <position position="215"/>
    </location>
</feature>
<gene>
    <name evidence="15" type="ORF">BDP27DRAFT_1292019</name>
</gene>
<dbReference type="GO" id="GO:0005789">
    <property type="term" value="C:endoplasmic reticulum membrane"/>
    <property type="evidence" value="ECO:0007669"/>
    <property type="project" value="UniProtKB-SubCell"/>
</dbReference>
<reference evidence="15" key="1">
    <citation type="submission" date="2020-11" db="EMBL/GenBank/DDBJ databases">
        <authorList>
            <consortium name="DOE Joint Genome Institute"/>
            <person name="Ahrendt S."/>
            <person name="Riley R."/>
            <person name="Andreopoulos W."/>
            <person name="Labutti K."/>
            <person name="Pangilinan J."/>
            <person name="Ruiz-Duenas F.J."/>
            <person name="Barrasa J.M."/>
            <person name="Sanchez-Garcia M."/>
            <person name="Camarero S."/>
            <person name="Miyauchi S."/>
            <person name="Serrano A."/>
            <person name="Linde D."/>
            <person name="Babiker R."/>
            <person name="Drula E."/>
            <person name="Ayuso-Fernandez I."/>
            <person name="Pacheco R."/>
            <person name="Padilla G."/>
            <person name="Ferreira P."/>
            <person name="Barriuso J."/>
            <person name="Kellner H."/>
            <person name="Castanera R."/>
            <person name="Alfaro M."/>
            <person name="Ramirez L."/>
            <person name="Pisabarro A.G."/>
            <person name="Kuo A."/>
            <person name="Tritt A."/>
            <person name="Lipzen A."/>
            <person name="He G."/>
            <person name="Yan M."/>
            <person name="Ng V."/>
            <person name="Cullen D."/>
            <person name="Martin F."/>
            <person name="Rosso M.-N."/>
            <person name="Henrissat B."/>
            <person name="Hibbett D."/>
            <person name="Martinez A.T."/>
            <person name="Grigoriev I.V."/>
        </authorList>
    </citation>
    <scope>NUCLEOTIDE SEQUENCE</scope>
    <source>
        <strain evidence="15">AH 40177</strain>
    </source>
</reference>
<keyword evidence="3 12" id="KW-0812">Transmembrane</keyword>
<dbReference type="PRINTS" id="PR00080">
    <property type="entry name" value="SDRFAMILY"/>
</dbReference>
<keyword evidence="10 12" id="KW-0472">Membrane</keyword>
<dbReference type="OrthoDB" id="5545019at2759"/>
<dbReference type="EC" id="1.1.1.330" evidence="12"/>
<organism evidence="15 16">
    <name type="scientific">Rhodocollybia butyracea</name>
    <dbReference type="NCBI Taxonomy" id="206335"/>
    <lineage>
        <taxon>Eukaryota</taxon>
        <taxon>Fungi</taxon>
        <taxon>Dikarya</taxon>
        <taxon>Basidiomycota</taxon>
        <taxon>Agaricomycotina</taxon>
        <taxon>Agaricomycetes</taxon>
        <taxon>Agaricomycetidae</taxon>
        <taxon>Agaricales</taxon>
        <taxon>Marasmiineae</taxon>
        <taxon>Omphalotaceae</taxon>
        <taxon>Rhodocollybia</taxon>
    </lineage>
</organism>
<evidence type="ECO:0000256" key="6">
    <source>
        <dbReference type="ARBA" id="ARBA00022857"/>
    </source>
</evidence>
<dbReference type="InterPro" id="IPR027533">
    <property type="entry name" value="3_ketoreductase_fungal"/>
</dbReference>
<comment type="catalytic activity">
    <reaction evidence="12">
        <text>a very-long-chain (3R)-3-hydroxyacyl-CoA + NADP(+) = a very-long-chain 3-oxoacyl-CoA + NADPH + H(+)</text>
        <dbReference type="Rhea" id="RHEA:48680"/>
        <dbReference type="ChEBI" id="CHEBI:15378"/>
        <dbReference type="ChEBI" id="CHEBI:57783"/>
        <dbReference type="ChEBI" id="CHEBI:58349"/>
        <dbReference type="ChEBI" id="CHEBI:85440"/>
        <dbReference type="ChEBI" id="CHEBI:90725"/>
        <dbReference type="EC" id="1.1.1.330"/>
    </reaction>
</comment>
<evidence type="ECO:0000256" key="7">
    <source>
        <dbReference type="ARBA" id="ARBA00022989"/>
    </source>
</evidence>
<sequence>MEYVHTFVTSSIQLVNAYPVAASLLLGLGATTIARFCYRTISVFLQIFVLPGQNLKNYGAKKGAWAVITGASDGIGKEFAFQLAKAGFNVYLVARNTELLEAAAAEIASKHSVSTKTASIDFAKADDAAYEALSTKFQGLDIGVLVNNVGKSHAMPAYLVDTPKDEIADIVSINVNATLRVTYSILPGMIQRKRGLILNIGSFAGAIPSPMLATYSGTKAFLATFTSALAEEVQQFGITVEHVNTYFVVSKLSKIRKASALIPRPAPYVRSVLSKIGLPCGAAYSRRPNTSTPYWSHALIDYAMTVIDIPSLFISYTHGLHKDIRKRALRKMERESKAQ</sequence>
<evidence type="ECO:0000256" key="13">
    <source>
        <dbReference type="RuleBase" id="RU000363"/>
    </source>
</evidence>
<comment type="subcellular location">
    <subcellularLocation>
        <location evidence="12">Endoplasmic reticulum membrane</location>
        <topology evidence="12">Single-pass membrane protein</topology>
    </subcellularLocation>
</comment>
<evidence type="ECO:0000256" key="14">
    <source>
        <dbReference type="SAM" id="Phobius"/>
    </source>
</evidence>
<evidence type="ECO:0000256" key="12">
    <source>
        <dbReference type="HAMAP-Rule" id="MF_03107"/>
    </source>
</evidence>
<dbReference type="PRINTS" id="PR00081">
    <property type="entry name" value="GDHRDH"/>
</dbReference>
<keyword evidence="16" id="KW-1185">Reference proteome</keyword>
<dbReference type="InterPro" id="IPR002347">
    <property type="entry name" value="SDR_fam"/>
</dbReference>
<protein>
    <recommendedName>
        <fullName evidence="12">Very-long-chain 3-oxoacyl-CoA reductase</fullName>
        <ecNumber evidence="12">1.1.1.330</ecNumber>
    </recommendedName>
    <alternativeName>
        <fullName evidence="12">3-ketoacyl-CoA reductase</fullName>
        <shortName evidence="12">3-ketoreductase</shortName>
        <shortName evidence="12">KAR</shortName>
    </alternativeName>
    <alternativeName>
        <fullName evidence="12">Microsomal beta-keto-reductase</fullName>
    </alternativeName>
</protein>
<keyword evidence="4 12" id="KW-0256">Endoplasmic reticulum</keyword>
<evidence type="ECO:0000256" key="1">
    <source>
        <dbReference type="ARBA" id="ARBA00005194"/>
    </source>
</evidence>
<evidence type="ECO:0000256" key="5">
    <source>
        <dbReference type="ARBA" id="ARBA00022832"/>
    </source>
</evidence>
<keyword evidence="2 12" id="KW-0444">Lipid biosynthesis</keyword>
<dbReference type="Gene3D" id="3.40.50.720">
    <property type="entry name" value="NAD(P)-binding Rossmann-like Domain"/>
    <property type="match status" value="1"/>
</dbReference>
<evidence type="ECO:0000313" key="15">
    <source>
        <dbReference type="EMBL" id="KAF9070815.1"/>
    </source>
</evidence>
<keyword evidence="11 12" id="KW-0275">Fatty acid biosynthesis</keyword>
<comment type="function">
    <text evidence="12">Component of the microsomal membrane bound fatty acid elongation system, which produces the 26-carbon very long-chain fatty acids (VLCFA) from palmitate. Catalyzes the reduction of the 3-ketoacyl-CoA intermediate that is formed in each cycle of fatty acid elongation. VLCFAs serve as precursors for ceramide and sphingolipids.</text>
</comment>
<accession>A0A9P5U8C6</accession>
<dbReference type="AlphaFoldDB" id="A0A9P5U8C6"/>
<evidence type="ECO:0000256" key="4">
    <source>
        <dbReference type="ARBA" id="ARBA00022824"/>
    </source>
</evidence>
<name>A0A9P5U8C6_9AGAR</name>
<dbReference type="PIRSF" id="PIRSF000126">
    <property type="entry name" value="11-beta-HSD1"/>
    <property type="match status" value="1"/>
</dbReference>
<comment type="similarity">
    <text evidence="12 13">Belongs to the short-chain dehydrogenases/reductases (SDR) family.</text>
</comment>
<evidence type="ECO:0000256" key="3">
    <source>
        <dbReference type="ARBA" id="ARBA00022692"/>
    </source>
</evidence>
<dbReference type="SUPFAM" id="SSF51735">
    <property type="entry name" value="NAD(P)-binding Rossmann-fold domains"/>
    <property type="match status" value="1"/>
</dbReference>
<keyword evidence="5 12" id="KW-0276">Fatty acid metabolism</keyword>
<keyword evidence="9 12" id="KW-0443">Lipid metabolism</keyword>
<feature type="transmembrane region" description="Helical" evidence="14">
    <location>
        <begin position="294"/>
        <end position="317"/>
    </location>
</feature>
<keyword evidence="7 12" id="KW-1133">Transmembrane helix</keyword>
<dbReference type="PROSITE" id="PS00061">
    <property type="entry name" value="ADH_SHORT"/>
    <property type="match status" value="1"/>
</dbReference>